<comment type="caution">
    <text evidence="1">The sequence shown here is derived from an EMBL/GenBank/DDBJ whole genome shotgun (WGS) entry which is preliminary data.</text>
</comment>
<accession>A0A9X1ZIS2</accession>
<organism evidence="1 2">
    <name type="scientific">Shewanella gaetbuli</name>
    <dbReference type="NCBI Taxonomy" id="220752"/>
    <lineage>
        <taxon>Bacteria</taxon>
        <taxon>Pseudomonadati</taxon>
        <taxon>Pseudomonadota</taxon>
        <taxon>Gammaproteobacteria</taxon>
        <taxon>Alteromonadales</taxon>
        <taxon>Shewanellaceae</taxon>
        <taxon>Shewanella</taxon>
    </lineage>
</organism>
<evidence type="ECO:0000313" key="2">
    <source>
        <dbReference type="Proteomes" id="UP001139333"/>
    </source>
</evidence>
<dbReference type="Proteomes" id="UP001139333">
    <property type="component" value="Unassembled WGS sequence"/>
</dbReference>
<protein>
    <submittedName>
        <fullName evidence="1">Uncharacterized protein</fullName>
    </submittedName>
</protein>
<gene>
    <name evidence="1" type="ORF">L2672_10415</name>
</gene>
<evidence type="ECO:0000313" key="1">
    <source>
        <dbReference type="EMBL" id="MCL1143109.1"/>
    </source>
</evidence>
<sequence length="222" mass="25468">MPEANQPPTLVDIPFDKRHLCWFCEEPCNLHLSYWRMPHTPHPSLSVPACSECLKIAKQQLLTSIWDCREAVKDQLMARYQKDLAIGVNWTEQELQESEFDCKIFGGFKKSAWMMYQIAKQRMNAKGWPLSIDGVVLENDPFQFGKASLDFEFDGLQFTHLTQAIKHYSDAMALDNGFLTQLVTLLGKDNFGHAIKLARLNNGVTKTMQQKILAELMEDLDQ</sequence>
<dbReference type="EMBL" id="JAKIKP010000006">
    <property type="protein sequence ID" value="MCL1143109.1"/>
    <property type="molecule type" value="Genomic_DNA"/>
</dbReference>
<dbReference type="AlphaFoldDB" id="A0A9X1ZIS2"/>
<dbReference type="RefSeq" id="WP_248995786.1">
    <property type="nucleotide sequence ID" value="NZ_JAKIKP010000006.1"/>
</dbReference>
<proteinExistence type="predicted"/>
<name>A0A9X1ZIS2_9GAMM</name>
<reference evidence="1" key="1">
    <citation type="submission" date="2022-01" db="EMBL/GenBank/DDBJ databases">
        <title>Whole genome-based taxonomy of the Shewanellaceae.</title>
        <authorList>
            <person name="Martin-Rodriguez A.J."/>
        </authorList>
    </citation>
    <scope>NUCLEOTIDE SEQUENCE</scope>
    <source>
        <strain evidence="1">DSM 16422</strain>
    </source>
</reference>
<keyword evidence="2" id="KW-1185">Reference proteome</keyword>